<feature type="transmembrane region" description="Helical" evidence="7">
    <location>
        <begin position="143"/>
        <end position="166"/>
    </location>
</feature>
<evidence type="ECO:0000256" key="5">
    <source>
        <dbReference type="ARBA" id="ARBA00023136"/>
    </source>
</evidence>
<evidence type="ECO:0000313" key="9">
    <source>
        <dbReference type="EMBL" id="KAL0063122.1"/>
    </source>
</evidence>
<feature type="transmembrane region" description="Helical" evidence="7">
    <location>
        <begin position="12"/>
        <end position="35"/>
    </location>
</feature>
<name>A0ABR2ZN83_9AGAR</name>
<feature type="region of interest" description="Disordered" evidence="6">
    <location>
        <begin position="496"/>
        <end position="546"/>
    </location>
</feature>
<feature type="transmembrane region" description="Helical" evidence="7">
    <location>
        <begin position="178"/>
        <end position="196"/>
    </location>
</feature>
<evidence type="ECO:0000256" key="3">
    <source>
        <dbReference type="ARBA" id="ARBA00022692"/>
    </source>
</evidence>
<dbReference type="Pfam" id="PF07690">
    <property type="entry name" value="MFS_1"/>
    <property type="match status" value="2"/>
</dbReference>
<feature type="transmembrane region" description="Helical" evidence="7">
    <location>
        <begin position="390"/>
        <end position="415"/>
    </location>
</feature>
<feature type="transmembrane region" description="Helical" evidence="7">
    <location>
        <begin position="55"/>
        <end position="73"/>
    </location>
</feature>
<feature type="transmembrane region" description="Helical" evidence="7">
    <location>
        <begin position="363"/>
        <end position="384"/>
    </location>
</feature>
<comment type="caution">
    <text evidence="9">The sequence shown here is derived from an EMBL/GenBank/DDBJ whole genome shotgun (WGS) entry which is preliminary data.</text>
</comment>
<dbReference type="EMBL" id="JBBXMP010000088">
    <property type="protein sequence ID" value="KAL0063122.1"/>
    <property type="molecule type" value="Genomic_DNA"/>
</dbReference>
<dbReference type="Proteomes" id="UP001437256">
    <property type="component" value="Unassembled WGS sequence"/>
</dbReference>
<keyword evidence="2" id="KW-0813">Transport</keyword>
<keyword evidence="10" id="KW-1185">Reference proteome</keyword>
<evidence type="ECO:0000256" key="6">
    <source>
        <dbReference type="SAM" id="MobiDB-lite"/>
    </source>
</evidence>
<keyword evidence="3 7" id="KW-0812">Transmembrane</keyword>
<sequence>MSKEAPVNEKRTLFRSCMIVAACTLAMIVNVANATSASISVPTISEELHVSPIDIVWIVSAYPLSSGCLLLLFGRLADLYGRKTTFSLGNLWLVGLTLGCAFADNATTLSILRGFQGVGAAATIPASLGILAHHFPPSHARSIAFATFAAGAPVGGSFGTILGGALVQLTEKTWRSPFYLNTGLAFLSFLIGFFFIEQDRPSEEPDRRVDWIGALLATAGLTLIIFVLGQGEVAPKQWATGYIIGLMIAGVILLILFVLWQHHLEKVRDGGSSPDSILNRLPTPPPLMKLSLWTRANGRVTVVMCIAFLNWCCFLSWSYWTTLYYQEYLGLSPVLTMVRLVPMTITGIACNVVVALFVGRLPFVILMAVGTGLTSTAALLFALINPSATYWAFGFPAAIVSVVGADFVFAAGTLFIAKVSLPHEQSVAGGVFQCMTQLGTSLGITISTVVSNRVAATEVDRLESYKAAQWTNLGFGILAASLSIIWLRGVGPIGHNSKTAPPEDVEQGRDTDSTEKERPDKDKKLNESVDVEVRDASKRAPEESSL</sequence>
<keyword evidence="5 7" id="KW-0472">Membrane</keyword>
<dbReference type="PANTHER" id="PTHR42718:SF9">
    <property type="entry name" value="MAJOR FACILITATOR SUPERFAMILY MULTIDRUG TRANSPORTER MFSC"/>
    <property type="match status" value="1"/>
</dbReference>
<feature type="transmembrane region" description="Helical" evidence="7">
    <location>
        <begin position="208"/>
        <end position="229"/>
    </location>
</feature>
<dbReference type="SUPFAM" id="SSF103473">
    <property type="entry name" value="MFS general substrate transporter"/>
    <property type="match status" value="1"/>
</dbReference>
<dbReference type="PANTHER" id="PTHR42718">
    <property type="entry name" value="MAJOR FACILITATOR SUPERFAMILY MULTIDRUG TRANSPORTER MFSC"/>
    <property type="match status" value="1"/>
</dbReference>
<feature type="compositionally biased region" description="Basic and acidic residues" evidence="6">
    <location>
        <begin position="506"/>
        <end position="546"/>
    </location>
</feature>
<dbReference type="PROSITE" id="PS50850">
    <property type="entry name" value="MFS"/>
    <property type="match status" value="1"/>
</dbReference>
<feature type="domain" description="Major facilitator superfamily (MFS) profile" evidence="8">
    <location>
        <begin position="19"/>
        <end position="498"/>
    </location>
</feature>
<feature type="transmembrane region" description="Helical" evidence="7">
    <location>
        <begin position="110"/>
        <end position="131"/>
    </location>
</feature>
<dbReference type="InterPro" id="IPR011701">
    <property type="entry name" value="MFS"/>
</dbReference>
<comment type="subcellular location">
    <subcellularLocation>
        <location evidence="1">Membrane</location>
        <topology evidence="1">Multi-pass membrane protein</topology>
    </subcellularLocation>
</comment>
<evidence type="ECO:0000256" key="1">
    <source>
        <dbReference type="ARBA" id="ARBA00004141"/>
    </source>
</evidence>
<evidence type="ECO:0000259" key="8">
    <source>
        <dbReference type="PROSITE" id="PS50850"/>
    </source>
</evidence>
<feature type="transmembrane region" description="Helical" evidence="7">
    <location>
        <begin position="241"/>
        <end position="260"/>
    </location>
</feature>
<dbReference type="InterPro" id="IPR036259">
    <property type="entry name" value="MFS_trans_sf"/>
</dbReference>
<feature type="transmembrane region" description="Helical" evidence="7">
    <location>
        <begin position="300"/>
        <end position="320"/>
    </location>
</feature>
<keyword evidence="4 7" id="KW-1133">Transmembrane helix</keyword>
<evidence type="ECO:0000256" key="2">
    <source>
        <dbReference type="ARBA" id="ARBA00022448"/>
    </source>
</evidence>
<proteinExistence type="predicted"/>
<evidence type="ECO:0000256" key="7">
    <source>
        <dbReference type="SAM" id="Phobius"/>
    </source>
</evidence>
<feature type="transmembrane region" description="Helical" evidence="7">
    <location>
        <begin position="85"/>
        <end position="104"/>
    </location>
</feature>
<evidence type="ECO:0000256" key="4">
    <source>
        <dbReference type="ARBA" id="ARBA00022989"/>
    </source>
</evidence>
<dbReference type="InterPro" id="IPR020846">
    <property type="entry name" value="MFS_dom"/>
</dbReference>
<organism evidence="9 10">
    <name type="scientific">Marasmius tenuissimus</name>
    <dbReference type="NCBI Taxonomy" id="585030"/>
    <lineage>
        <taxon>Eukaryota</taxon>
        <taxon>Fungi</taxon>
        <taxon>Dikarya</taxon>
        <taxon>Basidiomycota</taxon>
        <taxon>Agaricomycotina</taxon>
        <taxon>Agaricomycetes</taxon>
        <taxon>Agaricomycetidae</taxon>
        <taxon>Agaricales</taxon>
        <taxon>Marasmiineae</taxon>
        <taxon>Marasmiaceae</taxon>
        <taxon>Marasmius</taxon>
    </lineage>
</organism>
<gene>
    <name evidence="9" type="ORF">AAF712_010030</name>
</gene>
<protein>
    <recommendedName>
        <fullName evidence="8">Major facilitator superfamily (MFS) profile domain-containing protein</fullName>
    </recommendedName>
</protein>
<reference evidence="9 10" key="1">
    <citation type="submission" date="2024-05" db="EMBL/GenBank/DDBJ databases">
        <title>A draft genome resource for the thread blight pathogen Marasmius tenuissimus strain MS-2.</title>
        <authorList>
            <person name="Yulfo-Soto G.E."/>
            <person name="Baruah I.K."/>
            <person name="Amoako-Attah I."/>
            <person name="Bukari Y."/>
            <person name="Meinhardt L.W."/>
            <person name="Bailey B.A."/>
            <person name="Cohen S.P."/>
        </authorList>
    </citation>
    <scope>NUCLEOTIDE SEQUENCE [LARGE SCALE GENOMIC DNA]</scope>
    <source>
        <strain evidence="9 10">MS-2</strain>
    </source>
</reference>
<accession>A0ABR2ZN83</accession>
<evidence type="ECO:0000313" key="10">
    <source>
        <dbReference type="Proteomes" id="UP001437256"/>
    </source>
</evidence>
<feature type="transmembrane region" description="Helical" evidence="7">
    <location>
        <begin position="340"/>
        <end position="358"/>
    </location>
</feature>
<dbReference type="Gene3D" id="1.20.1250.20">
    <property type="entry name" value="MFS general substrate transporter like domains"/>
    <property type="match status" value="2"/>
</dbReference>